<accession>A0A1E3XB83</accession>
<evidence type="ECO:0000313" key="2">
    <source>
        <dbReference type="EMBL" id="ODS32860.1"/>
    </source>
</evidence>
<sequence>MNRKLINIARNLRRKSTDTERFLWRHIKAKQLEGLKFRRQQPIGNYIVDFVCFEKRVIIEIDGGQHTSDAEKKKDFIRDKWFEEQGYKVLRFWNNEVLTNMNGVLEVVRDTCI</sequence>
<dbReference type="Pfam" id="PF04480">
    <property type="entry name" value="DUF559"/>
    <property type="match status" value="1"/>
</dbReference>
<dbReference type="PATRIC" id="fig|1872076.5.peg.2377"/>
<dbReference type="SUPFAM" id="SSF52980">
    <property type="entry name" value="Restriction endonuclease-like"/>
    <property type="match status" value="1"/>
</dbReference>
<dbReference type="AlphaFoldDB" id="A0A1E3XB83"/>
<dbReference type="Proteomes" id="UP000094056">
    <property type="component" value="Unassembled WGS sequence"/>
</dbReference>
<evidence type="ECO:0000259" key="1">
    <source>
        <dbReference type="Pfam" id="PF04480"/>
    </source>
</evidence>
<feature type="domain" description="DUF559" evidence="1">
    <location>
        <begin position="5"/>
        <end position="109"/>
    </location>
</feature>
<dbReference type="EMBL" id="MAYW01000046">
    <property type="protein sequence ID" value="ODS32860.1"/>
    <property type="molecule type" value="Genomic_DNA"/>
</dbReference>
<dbReference type="InterPro" id="IPR047216">
    <property type="entry name" value="Endonuclease_DUF559_bact"/>
</dbReference>
<dbReference type="InterPro" id="IPR007569">
    <property type="entry name" value="DUF559"/>
</dbReference>
<dbReference type="Gene3D" id="3.40.960.10">
    <property type="entry name" value="VSR Endonuclease"/>
    <property type="match status" value="1"/>
</dbReference>
<dbReference type="InterPro" id="IPR011335">
    <property type="entry name" value="Restrct_endonuc-II-like"/>
</dbReference>
<gene>
    <name evidence="2" type="ORF">SCARUB_02019</name>
</gene>
<evidence type="ECO:0000313" key="3">
    <source>
        <dbReference type="Proteomes" id="UP000094056"/>
    </source>
</evidence>
<reference evidence="2 3" key="1">
    <citation type="submission" date="2016-07" db="EMBL/GenBank/DDBJ databases">
        <title>Draft genome of Scalindua rubra, obtained from a brine-seawater interface in the Red Sea, sheds light on salt adaptation in anammox bacteria.</title>
        <authorList>
            <person name="Speth D.R."/>
            <person name="Lagkouvardos I."/>
            <person name="Wang Y."/>
            <person name="Qian P.-Y."/>
            <person name="Dutilh B.E."/>
            <person name="Jetten M.S."/>
        </authorList>
    </citation>
    <scope>NUCLEOTIDE SEQUENCE [LARGE SCALE GENOMIC DNA]</scope>
    <source>
        <strain evidence="2">BSI-1</strain>
    </source>
</reference>
<organism evidence="2 3">
    <name type="scientific">Candidatus Scalindua rubra</name>
    <dbReference type="NCBI Taxonomy" id="1872076"/>
    <lineage>
        <taxon>Bacteria</taxon>
        <taxon>Pseudomonadati</taxon>
        <taxon>Planctomycetota</taxon>
        <taxon>Candidatus Brocadiia</taxon>
        <taxon>Candidatus Brocadiales</taxon>
        <taxon>Candidatus Scalinduaceae</taxon>
        <taxon>Candidatus Scalindua</taxon>
    </lineage>
</organism>
<dbReference type="CDD" id="cd01038">
    <property type="entry name" value="Endonuclease_DUF559"/>
    <property type="match status" value="1"/>
</dbReference>
<proteinExistence type="predicted"/>
<protein>
    <submittedName>
        <fullName evidence="2">Deoxyribonuclease</fullName>
    </submittedName>
</protein>
<comment type="caution">
    <text evidence="2">The sequence shown here is derived from an EMBL/GenBank/DDBJ whole genome shotgun (WGS) entry which is preliminary data.</text>
</comment>
<name>A0A1E3XB83_9BACT</name>
<dbReference type="PANTHER" id="PTHR38590">
    <property type="entry name" value="BLL0828 PROTEIN"/>
    <property type="match status" value="1"/>
</dbReference>
<dbReference type="PANTHER" id="PTHR38590:SF1">
    <property type="entry name" value="BLL0828 PROTEIN"/>
    <property type="match status" value="1"/>
</dbReference>